<organism evidence="2 3">
    <name type="scientific">Sedimentibacter saalensis</name>
    <dbReference type="NCBI Taxonomy" id="130788"/>
    <lineage>
        <taxon>Bacteria</taxon>
        <taxon>Bacillati</taxon>
        <taxon>Bacillota</taxon>
        <taxon>Tissierellia</taxon>
        <taxon>Sedimentibacter</taxon>
    </lineage>
</organism>
<evidence type="ECO:0000313" key="2">
    <source>
        <dbReference type="EMBL" id="TWH82344.1"/>
    </source>
</evidence>
<keyword evidence="1" id="KW-1133">Transmembrane helix</keyword>
<keyword evidence="1" id="KW-0812">Transmembrane</keyword>
<sequence length="52" mass="6140">MRFFLNNIAFIRRIIVIVLMAAIIVLLLATRCSNSRMRFLSEVYAYELLECK</sequence>
<dbReference type="Proteomes" id="UP000315343">
    <property type="component" value="Unassembled WGS sequence"/>
</dbReference>
<keyword evidence="1" id="KW-0472">Membrane</keyword>
<dbReference type="AlphaFoldDB" id="A0A562JHU6"/>
<evidence type="ECO:0000256" key="1">
    <source>
        <dbReference type="SAM" id="Phobius"/>
    </source>
</evidence>
<reference evidence="2 3" key="1">
    <citation type="submission" date="2019-07" db="EMBL/GenBank/DDBJ databases">
        <title>Genomic Encyclopedia of Type Strains, Phase I: the one thousand microbial genomes (KMG-I) project.</title>
        <authorList>
            <person name="Kyrpides N."/>
        </authorList>
    </citation>
    <scope>NUCLEOTIDE SEQUENCE [LARGE SCALE GENOMIC DNA]</scope>
    <source>
        <strain evidence="2 3">DSM 13558</strain>
    </source>
</reference>
<protein>
    <submittedName>
        <fullName evidence="2">Uncharacterized protein</fullName>
    </submittedName>
</protein>
<accession>A0A562JHU6</accession>
<keyword evidence="3" id="KW-1185">Reference proteome</keyword>
<proteinExistence type="predicted"/>
<dbReference type="RefSeq" id="WP_170226093.1">
    <property type="nucleotide sequence ID" value="NZ_DAMBUX010000001.1"/>
</dbReference>
<comment type="caution">
    <text evidence="2">The sequence shown here is derived from an EMBL/GenBank/DDBJ whole genome shotgun (WGS) entry which is preliminary data.</text>
</comment>
<name>A0A562JHU6_9FIRM</name>
<feature type="transmembrane region" description="Helical" evidence="1">
    <location>
        <begin position="12"/>
        <end position="30"/>
    </location>
</feature>
<dbReference type="EMBL" id="VLKH01000002">
    <property type="protein sequence ID" value="TWH82344.1"/>
    <property type="molecule type" value="Genomic_DNA"/>
</dbReference>
<gene>
    <name evidence="2" type="ORF">LY60_00642</name>
</gene>
<evidence type="ECO:0000313" key="3">
    <source>
        <dbReference type="Proteomes" id="UP000315343"/>
    </source>
</evidence>